<keyword evidence="1" id="KW-0472">Membrane</keyword>
<feature type="transmembrane region" description="Helical" evidence="1">
    <location>
        <begin position="12"/>
        <end position="28"/>
    </location>
</feature>
<organism evidence="2 3">
    <name type="scientific">Pseudomonas poae</name>
    <dbReference type="NCBI Taxonomy" id="200451"/>
    <lineage>
        <taxon>Bacteria</taxon>
        <taxon>Pseudomonadati</taxon>
        <taxon>Pseudomonadota</taxon>
        <taxon>Gammaproteobacteria</taxon>
        <taxon>Pseudomonadales</taxon>
        <taxon>Pseudomonadaceae</taxon>
        <taxon>Pseudomonas</taxon>
    </lineage>
</organism>
<feature type="transmembrane region" description="Helical" evidence="1">
    <location>
        <begin position="92"/>
        <end position="112"/>
    </location>
</feature>
<keyword evidence="1" id="KW-0812">Transmembrane</keyword>
<feature type="transmembrane region" description="Helical" evidence="1">
    <location>
        <begin position="58"/>
        <end position="80"/>
    </location>
</feature>
<name>A0A2S9EEZ5_9PSED</name>
<feature type="transmembrane region" description="Helical" evidence="1">
    <location>
        <begin position="35"/>
        <end position="52"/>
    </location>
</feature>
<dbReference type="RefSeq" id="WP_105698531.1">
    <property type="nucleotide sequence ID" value="NZ_CP159260.1"/>
</dbReference>
<evidence type="ECO:0000256" key="1">
    <source>
        <dbReference type="SAM" id="Phobius"/>
    </source>
</evidence>
<comment type="caution">
    <text evidence="2">The sequence shown here is derived from an EMBL/GenBank/DDBJ whole genome shotgun (WGS) entry which is preliminary data.</text>
</comment>
<protein>
    <submittedName>
        <fullName evidence="2">Uncharacterized protein</fullName>
    </submittedName>
</protein>
<gene>
    <name evidence="2" type="ORF">CQZ99_21115</name>
</gene>
<keyword evidence="1" id="KW-1133">Transmembrane helix</keyword>
<keyword evidence="3" id="KW-1185">Reference proteome</keyword>
<feature type="transmembrane region" description="Helical" evidence="1">
    <location>
        <begin position="132"/>
        <end position="150"/>
    </location>
</feature>
<evidence type="ECO:0000313" key="2">
    <source>
        <dbReference type="EMBL" id="PRC13658.1"/>
    </source>
</evidence>
<dbReference type="Proteomes" id="UP000238045">
    <property type="component" value="Unassembled WGS sequence"/>
</dbReference>
<dbReference type="AlphaFoldDB" id="A0A2S9EEZ5"/>
<proteinExistence type="predicted"/>
<sequence length="167" mass="18397">MLDILRGTPLWVYAVFFVVTYYDLLACFKNYQSKTSLRITPIVFVAFSLVSISPSHGVVVQILVCVLGLFIGSFLALRIYSYGNIKLEGEGLVIAGSIKVLAVYWCFFAWRYYIGYLAAMYPELAAEVSAKVLSSFGGGLINGLIVGRCLKLLSLFKADNNNAVVPK</sequence>
<dbReference type="EMBL" id="PCQL01000026">
    <property type="protein sequence ID" value="PRC13658.1"/>
    <property type="molecule type" value="Genomic_DNA"/>
</dbReference>
<evidence type="ECO:0000313" key="3">
    <source>
        <dbReference type="Proteomes" id="UP000238045"/>
    </source>
</evidence>
<accession>A0A2S9EEZ5</accession>
<reference evidence="2 3" key="1">
    <citation type="submission" date="2017-09" db="EMBL/GenBank/DDBJ databases">
        <title>Genomic, metabolic, and phenotypic characteristics of bacterial isolates from the natural microbiome of the model nematode Caenorhabditis elegans.</title>
        <authorList>
            <person name="Zimmermann J."/>
            <person name="Obeng N."/>
            <person name="Yang W."/>
            <person name="Obeng O."/>
            <person name="Kissoyan K."/>
            <person name="Pees B."/>
            <person name="Dirksen P."/>
            <person name="Hoppner M."/>
            <person name="Franke A."/>
            <person name="Rosenstiel P."/>
            <person name="Leippe M."/>
            <person name="Dierking K."/>
            <person name="Kaleta C."/>
            <person name="Schulenburg H."/>
        </authorList>
    </citation>
    <scope>NUCLEOTIDE SEQUENCE [LARGE SCALE GENOMIC DNA]</scope>
    <source>
        <strain evidence="2 3">MYb117</strain>
    </source>
</reference>